<organism evidence="3 4">
    <name type="scientific">Allostreptomyces psammosilenae</name>
    <dbReference type="NCBI Taxonomy" id="1892865"/>
    <lineage>
        <taxon>Bacteria</taxon>
        <taxon>Bacillati</taxon>
        <taxon>Actinomycetota</taxon>
        <taxon>Actinomycetes</taxon>
        <taxon>Kitasatosporales</taxon>
        <taxon>Streptomycetaceae</taxon>
        <taxon>Allostreptomyces</taxon>
    </lineage>
</organism>
<comment type="caution">
    <text evidence="3">The sequence shown here is derived from an EMBL/GenBank/DDBJ whole genome shotgun (WGS) entry which is preliminary data.</text>
</comment>
<dbReference type="PANTHER" id="PTHR35339">
    <property type="entry name" value="LINALOOL DEHYDRATASE_ISOMERASE DOMAIN-CONTAINING PROTEIN"/>
    <property type="match status" value="1"/>
</dbReference>
<dbReference type="InterPro" id="IPR049349">
    <property type="entry name" value="DUF2264_N"/>
</dbReference>
<gene>
    <name evidence="3" type="ORF">FHU37_001717</name>
</gene>
<dbReference type="RefSeq" id="WP_312892500.1">
    <property type="nucleotide sequence ID" value="NZ_JACBZD010000001.1"/>
</dbReference>
<dbReference type="PANTHER" id="PTHR35339:SF4">
    <property type="entry name" value="LINALOOL DEHYDRATASE_ISOMERASE DOMAIN-CONTAINING PROTEIN"/>
    <property type="match status" value="1"/>
</dbReference>
<dbReference type="AlphaFoldDB" id="A0A852ZVG4"/>
<dbReference type="Pfam" id="PF10022">
    <property type="entry name" value="DUF2264"/>
    <property type="match status" value="1"/>
</dbReference>
<protein>
    <recommendedName>
        <fullName evidence="2">DUF2264 domain-containing protein</fullName>
    </recommendedName>
</protein>
<dbReference type="InterPro" id="IPR016624">
    <property type="entry name" value="UCP014753"/>
</dbReference>
<feature type="compositionally biased region" description="Basic and acidic residues" evidence="1">
    <location>
        <begin position="644"/>
        <end position="657"/>
    </location>
</feature>
<dbReference type="Proteomes" id="UP000567795">
    <property type="component" value="Unassembled WGS sequence"/>
</dbReference>
<accession>A0A852ZVG4</accession>
<reference evidence="3 4" key="1">
    <citation type="submission" date="2020-07" db="EMBL/GenBank/DDBJ databases">
        <title>Sequencing the genomes of 1000 actinobacteria strains.</title>
        <authorList>
            <person name="Klenk H.-P."/>
        </authorList>
    </citation>
    <scope>NUCLEOTIDE SEQUENCE [LARGE SCALE GENOMIC DNA]</scope>
    <source>
        <strain evidence="3 4">DSM 42178</strain>
    </source>
</reference>
<evidence type="ECO:0000259" key="2">
    <source>
        <dbReference type="Pfam" id="PF10022"/>
    </source>
</evidence>
<keyword evidence="4" id="KW-1185">Reference proteome</keyword>
<evidence type="ECO:0000256" key="1">
    <source>
        <dbReference type="SAM" id="MobiDB-lite"/>
    </source>
</evidence>
<dbReference type="EMBL" id="JACBZD010000001">
    <property type="protein sequence ID" value="NYI04774.1"/>
    <property type="molecule type" value="Genomic_DNA"/>
</dbReference>
<feature type="region of interest" description="Disordered" evidence="1">
    <location>
        <begin position="628"/>
        <end position="657"/>
    </location>
</feature>
<name>A0A852ZVG4_9ACTN</name>
<feature type="domain" description="DUF2264" evidence="2">
    <location>
        <begin position="19"/>
        <end position="370"/>
    </location>
</feature>
<sequence length="657" mass="70952">MTTTPTGDDPTLSPFTGWTRAHWEQTADRMLTAVRPHASPRGALIDLPGPPSGSGRWSDGLEGYARTFLLAAFRIAGSGGQAPGSLIERYADGLDAGTDPASPERWPRLDELAQARVEAASVALALHETRPHLWDRLPERVRARVVDWFTPMLGARMPNCNWVWFQAVVGAFLRSVDAPWRPADIDRTIDLTEQWYAGDGWYSDGDEIPGDHRNFDHYSGWAMHFYPLWYCRISGPKHTAPELAERYRARLRRYLADAQHLVSPSGPPLFQGRSLTYRFAALAPFWAGALFDATPLTPGATRRLASGMLRHFLDAGSLDERDLLTLGWYGEHTPIRQNYSGPASPYWASKGFAGLLLPADHPVWTAPEEALPSERRDVELAISAPGWTVSTTAADGIVRIANHGTDHAAGDMLTTDNPLYARWAYSSHTGPDPDAPTDGDIAAAHVTLVDAEDRAAHRGPLRRVALDGRVGVSRHRAHWRATDGTPGPVPHGPSPWVTTASVLHGPQEVRLARVDPDAGGPLPPLRLRISGHAIADATPPTAATDERGAVAVHRPDGLTATATVLLGPLSTALARTTGRSAHGRHSAIPYTETAGPVEAGQLYAVLLGLHGAGGTPPEGEVRVAVEEDATGARVRVSWPDGAEDELRLDPPRDPALG</sequence>
<evidence type="ECO:0000313" key="3">
    <source>
        <dbReference type="EMBL" id="NYI04774.1"/>
    </source>
</evidence>
<proteinExistence type="predicted"/>
<evidence type="ECO:0000313" key="4">
    <source>
        <dbReference type="Proteomes" id="UP000567795"/>
    </source>
</evidence>